<evidence type="ECO:0000313" key="4">
    <source>
        <dbReference type="Proteomes" id="UP001194580"/>
    </source>
</evidence>
<feature type="compositionally biased region" description="Basic and acidic residues" evidence="1">
    <location>
        <begin position="191"/>
        <end position="202"/>
    </location>
</feature>
<accession>A0AAD4D5U8</accession>
<feature type="chain" id="PRO_5042248539" evidence="2">
    <location>
        <begin position="22"/>
        <end position="202"/>
    </location>
</feature>
<name>A0AAD4D5U8_9FUNG</name>
<organism evidence="3 4">
    <name type="scientific">Linnemannia exigua</name>
    <dbReference type="NCBI Taxonomy" id="604196"/>
    <lineage>
        <taxon>Eukaryota</taxon>
        <taxon>Fungi</taxon>
        <taxon>Fungi incertae sedis</taxon>
        <taxon>Mucoromycota</taxon>
        <taxon>Mortierellomycotina</taxon>
        <taxon>Mortierellomycetes</taxon>
        <taxon>Mortierellales</taxon>
        <taxon>Mortierellaceae</taxon>
        <taxon>Linnemannia</taxon>
    </lineage>
</organism>
<feature type="region of interest" description="Disordered" evidence="1">
    <location>
        <begin position="42"/>
        <end position="94"/>
    </location>
</feature>
<keyword evidence="2" id="KW-0732">Signal</keyword>
<feature type="compositionally biased region" description="Basic residues" evidence="1">
    <location>
        <begin position="163"/>
        <end position="178"/>
    </location>
</feature>
<feature type="compositionally biased region" description="Basic residues" evidence="1">
    <location>
        <begin position="44"/>
        <end position="79"/>
    </location>
</feature>
<dbReference type="AlphaFoldDB" id="A0AAD4D5U8"/>
<feature type="region of interest" description="Disordered" evidence="1">
    <location>
        <begin position="163"/>
        <end position="202"/>
    </location>
</feature>
<reference evidence="3" key="1">
    <citation type="journal article" date="2020" name="Fungal Divers.">
        <title>Resolving the Mortierellaceae phylogeny through synthesis of multi-gene phylogenetics and phylogenomics.</title>
        <authorList>
            <person name="Vandepol N."/>
            <person name="Liber J."/>
            <person name="Desiro A."/>
            <person name="Na H."/>
            <person name="Kennedy M."/>
            <person name="Barry K."/>
            <person name="Grigoriev I.V."/>
            <person name="Miller A.N."/>
            <person name="O'Donnell K."/>
            <person name="Stajich J.E."/>
            <person name="Bonito G."/>
        </authorList>
    </citation>
    <scope>NUCLEOTIDE SEQUENCE</scope>
    <source>
        <strain evidence="3">NRRL 28262</strain>
    </source>
</reference>
<feature type="signal peptide" evidence="2">
    <location>
        <begin position="1"/>
        <end position="21"/>
    </location>
</feature>
<dbReference type="Proteomes" id="UP001194580">
    <property type="component" value="Unassembled WGS sequence"/>
</dbReference>
<dbReference type="EMBL" id="JAAAIL010001530">
    <property type="protein sequence ID" value="KAG0268366.1"/>
    <property type="molecule type" value="Genomic_DNA"/>
</dbReference>
<keyword evidence="4" id="KW-1185">Reference proteome</keyword>
<evidence type="ECO:0000256" key="1">
    <source>
        <dbReference type="SAM" id="MobiDB-lite"/>
    </source>
</evidence>
<sequence>MRLVTLCLGIGAFFLSTTVLAQELIAPEEWFESMKIAQGLVARHDKRHSKSSSSRQHRLSSRHHHHTNKSNRHSGKSNKKVAESSPRLAKRRWGYPSRREIEHRATEFNSFRADEIVHAPAELHIVKEPMVSLPAGVAKIEKEAGTKKVKKVIKKAAKKVIKKAAKKVKQHEKRHHKVSSSSKDRHSHAKKTSEKKASSPSS</sequence>
<protein>
    <submittedName>
        <fullName evidence="3">Uncharacterized protein</fullName>
    </submittedName>
</protein>
<gene>
    <name evidence="3" type="ORF">BGZ95_002494</name>
</gene>
<evidence type="ECO:0000256" key="2">
    <source>
        <dbReference type="SAM" id="SignalP"/>
    </source>
</evidence>
<evidence type="ECO:0000313" key="3">
    <source>
        <dbReference type="EMBL" id="KAG0268366.1"/>
    </source>
</evidence>
<comment type="caution">
    <text evidence="3">The sequence shown here is derived from an EMBL/GenBank/DDBJ whole genome shotgun (WGS) entry which is preliminary data.</text>
</comment>
<proteinExistence type="predicted"/>